<name>A0AAD9QQI2_ACRCE</name>
<reference evidence="2" key="2">
    <citation type="journal article" date="2023" name="Science">
        <title>Genomic signatures of disease resistance in endangered staghorn corals.</title>
        <authorList>
            <person name="Vollmer S.V."/>
            <person name="Selwyn J.D."/>
            <person name="Despard B.A."/>
            <person name="Roesel C.L."/>
        </authorList>
    </citation>
    <scope>NUCLEOTIDE SEQUENCE</scope>
    <source>
        <strain evidence="2">K2</strain>
    </source>
</reference>
<dbReference type="AlphaFoldDB" id="A0AAD9QQI2"/>
<organism evidence="2 3">
    <name type="scientific">Acropora cervicornis</name>
    <name type="common">Staghorn coral</name>
    <dbReference type="NCBI Taxonomy" id="6130"/>
    <lineage>
        <taxon>Eukaryota</taxon>
        <taxon>Metazoa</taxon>
        <taxon>Cnidaria</taxon>
        <taxon>Anthozoa</taxon>
        <taxon>Hexacorallia</taxon>
        <taxon>Scleractinia</taxon>
        <taxon>Astrocoeniina</taxon>
        <taxon>Acroporidae</taxon>
        <taxon>Acropora</taxon>
    </lineage>
</organism>
<evidence type="ECO:0000256" key="1">
    <source>
        <dbReference type="SAM" id="MobiDB-lite"/>
    </source>
</evidence>
<gene>
    <name evidence="2" type="ORF">P5673_010613</name>
</gene>
<feature type="compositionally biased region" description="Basic and acidic residues" evidence="1">
    <location>
        <begin position="54"/>
        <end position="65"/>
    </location>
</feature>
<sequence>MMRIHGGKPCVFQVVREVQMNIMLHCVCQREVNVSPRVSSNGKRAVEKTPPSHKSPDFSKGKEKGSASATDPRSTKSGKRPWTLEEKKAVLSQLGRYVTSGVVPGKNACEECIGKSQGALSKRGWTAIKFFVKNEIRRKKRMIEK</sequence>
<evidence type="ECO:0000313" key="2">
    <source>
        <dbReference type="EMBL" id="KAK2565526.1"/>
    </source>
</evidence>
<dbReference type="PANTHER" id="PTHR33480">
    <property type="entry name" value="SET DOMAIN-CONTAINING PROTEIN-RELATED"/>
    <property type="match status" value="1"/>
</dbReference>
<feature type="region of interest" description="Disordered" evidence="1">
    <location>
        <begin position="37"/>
        <end position="85"/>
    </location>
</feature>
<keyword evidence="3" id="KW-1185">Reference proteome</keyword>
<dbReference type="Proteomes" id="UP001249851">
    <property type="component" value="Unassembled WGS sequence"/>
</dbReference>
<accession>A0AAD9QQI2</accession>
<dbReference type="PANTHER" id="PTHR33480:SF1">
    <property type="entry name" value="TYR RECOMBINASE DOMAIN-CONTAINING PROTEIN"/>
    <property type="match status" value="1"/>
</dbReference>
<proteinExistence type="predicted"/>
<comment type="caution">
    <text evidence="2">The sequence shown here is derived from an EMBL/GenBank/DDBJ whole genome shotgun (WGS) entry which is preliminary data.</text>
</comment>
<reference evidence="2" key="1">
    <citation type="journal article" date="2023" name="G3 (Bethesda)">
        <title>Whole genome assembly and annotation of the endangered Caribbean coral Acropora cervicornis.</title>
        <authorList>
            <person name="Selwyn J.D."/>
            <person name="Vollmer S.V."/>
        </authorList>
    </citation>
    <scope>NUCLEOTIDE SEQUENCE</scope>
    <source>
        <strain evidence="2">K2</strain>
    </source>
</reference>
<dbReference type="EMBL" id="JARQWQ010000019">
    <property type="protein sequence ID" value="KAK2565526.1"/>
    <property type="molecule type" value="Genomic_DNA"/>
</dbReference>
<protein>
    <submittedName>
        <fullName evidence="2">Uncharacterized protein</fullName>
    </submittedName>
</protein>
<evidence type="ECO:0000313" key="3">
    <source>
        <dbReference type="Proteomes" id="UP001249851"/>
    </source>
</evidence>